<organism evidence="7 8">
    <name type="scientific">Debaryomyces fabryi</name>
    <dbReference type="NCBI Taxonomy" id="58627"/>
    <lineage>
        <taxon>Eukaryota</taxon>
        <taxon>Fungi</taxon>
        <taxon>Dikarya</taxon>
        <taxon>Ascomycota</taxon>
        <taxon>Saccharomycotina</taxon>
        <taxon>Pichiomycetes</taxon>
        <taxon>Debaryomycetaceae</taxon>
        <taxon>Debaryomyces</taxon>
    </lineage>
</organism>
<evidence type="ECO:0000256" key="6">
    <source>
        <dbReference type="SAM" id="SignalP"/>
    </source>
</evidence>
<dbReference type="GO" id="GO:0008250">
    <property type="term" value="C:oligosaccharyltransferase complex"/>
    <property type="evidence" value="ECO:0007669"/>
    <property type="project" value="TreeGrafter"/>
</dbReference>
<dbReference type="Pfam" id="PF04756">
    <property type="entry name" value="OST3_OST6"/>
    <property type="match status" value="1"/>
</dbReference>
<feature type="chain" id="PRO_5006884519" evidence="6">
    <location>
        <begin position="22"/>
        <end position="347"/>
    </location>
</feature>
<evidence type="ECO:0000313" key="7">
    <source>
        <dbReference type="EMBL" id="KSA00099.1"/>
    </source>
</evidence>
<dbReference type="GeneID" id="26841150"/>
<feature type="signal peptide" evidence="6">
    <location>
        <begin position="1"/>
        <end position="21"/>
    </location>
</feature>
<evidence type="ECO:0000256" key="2">
    <source>
        <dbReference type="ARBA" id="ARBA00022692"/>
    </source>
</evidence>
<keyword evidence="3 5" id="KW-1133">Transmembrane helix</keyword>
<evidence type="ECO:0000256" key="4">
    <source>
        <dbReference type="ARBA" id="ARBA00023136"/>
    </source>
</evidence>
<comment type="subcellular location">
    <subcellularLocation>
        <location evidence="1">Membrane</location>
        <topology evidence="1">Multi-pass membrane protein</topology>
    </subcellularLocation>
</comment>
<dbReference type="AlphaFoldDB" id="A0A0V1PV85"/>
<gene>
    <name evidence="7" type="ORF">AC631_04141</name>
</gene>
<dbReference type="RefSeq" id="XP_015466201.1">
    <property type="nucleotide sequence ID" value="XM_015612970.1"/>
</dbReference>
<feature type="transmembrane region" description="Helical" evidence="5">
    <location>
        <begin position="314"/>
        <end position="333"/>
    </location>
</feature>
<dbReference type="Proteomes" id="UP000054251">
    <property type="component" value="Unassembled WGS sequence"/>
</dbReference>
<keyword evidence="8" id="KW-1185">Reference proteome</keyword>
<dbReference type="Gene3D" id="3.40.30.10">
    <property type="entry name" value="Glutaredoxin"/>
    <property type="match status" value="1"/>
</dbReference>
<feature type="transmembrane region" description="Helical" evidence="5">
    <location>
        <begin position="223"/>
        <end position="241"/>
    </location>
</feature>
<dbReference type="PANTHER" id="PTHR12692:SF3">
    <property type="entry name" value="DOLICHYL-DIPHOSPHOOLIGOSACCHARIDE--PROTEIN GLYCOSYLTRANSFERASE SUBUNIT OST6"/>
    <property type="match status" value="1"/>
</dbReference>
<name>A0A0V1PV85_9ASCO</name>
<feature type="transmembrane region" description="Helical" evidence="5">
    <location>
        <begin position="273"/>
        <end position="293"/>
    </location>
</feature>
<evidence type="ECO:0000256" key="1">
    <source>
        <dbReference type="ARBA" id="ARBA00004141"/>
    </source>
</evidence>
<proteinExistence type="predicted"/>
<dbReference type="InterPro" id="IPR021149">
    <property type="entry name" value="OligosaccharylTrfase_OST3/OST6"/>
</dbReference>
<evidence type="ECO:0000256" key="5">
    <source>
        <dbReference type="SAM" id="Phobius"/>
    </source>
</evidence>
<dbReference type="PANTHER" id="PTHR12692">
    <property type="entry name" value="DOLICHYL-DIPHOSPHOOLIGOSACCHARIDE--PROTEIN GLYCOSYLTRANSFERASE-RELATED"/>
    <property type="match status" value="1"/>
</dbReference>
<keyword evidence="2 5" id="KW-0812">Transmembrane</keyword>
<dbReference type="EMBL" id="LMYN01000103">
    <property type="protein sequence ID" value="KSA00099.1"/>
    <property type="molecule type" value="Genomic_DNA"/>
</dbReference>
<sequence>MIFRDFISLIAVFSFISIVCGDSINAQALTKKSLESPNFIVPITQSDLSGLAEERDYYTLLILTSTDPEHGCGTCETLDRVVRRVAEFWFADYSLSNFLFFVNIDLADKSNANLFNYLGINTIPHVWLIPPSKTTSNINYNDDNGYGILSEPHLLFKLPMTGFEKQVKELTKFLSLTLHKTIRVRQEQPFEKFILAFGLTFSLILVIKKRGPKIVTNLTKKKIYKALVLMAILAFTCGYNFTVMEKVPFIAKDGNNNIVYISGAFQYQFGVEIIIVGLNYLGLASSLINLIYLGNYKINSTSKIPSEHAKTLCILINVLIIYLLSSCLTSVFLKKEPYYPYHFSKLF</sequence>
<keyword evidence="4 5" id="KW-0472">Membrane</keyword>
<keyword evidence="6" id="KW-0732">Signal</keyword>
<dbReference type="OrthoDB" id="67566at2759"/>
<dbReference type="GO" id="GO:0018279">
    <property type="term" value="P:protein N-linked glycosylation via asparagine"/>
    <property type="evidence" value="ECO:0007669"/>
    <property type="project" value="TreeGrafter"/>
</dbReference>
<evidence type="ECO:0000256" key="3">
    <source>
        <dbReference type="ARBA" id="ARBA00022989"/>
    </source>
</evidence>
<comment type="caution">
    <text evidence="7">The sequence shown here is derived from an EMBL/GenBank/DDBJ whole genome shotgun (WGS) entry which is preliminary data.</text>
</comment>
<evidence type="ECO:0000313" key="8">
    <source>
        <dbReference type="Proteomes" id="UP000054251"/>
    </source>
</evidence>
<protein>
    <submittedName>
        <fullName evidence="7">Uncharacterized protein</fullName>
    </submittedName>
</protein>
<accession>A0A0V1PV85</accession>
<reference evidence="7 8" key="1">
    <citation type="submission" date="2015-11" db="EMBL/GenBank/DDBJ databases">
        <title>The genome of Debaryomyces fabryi.</title>
        <authorList>
            <person name="Tafer H."/>
            <person name="Lopandic K."/>
        </authorList>
    </citation>
    <scope>NUCLEOTIDE SEQUENCE [LARGE SCALE GENOMIC DNA]</scope>
    <source>
        <strain evidence="7 8">CBS 789</strain>
    </source>
</reference>
<feature type="transmembrane region" description="Helical" evidence="5">
    <location>
        <begin position="193"/>
        <end position="211"/>
    </location>
</feature>